<dbReference type="GeneID" id="63754748"/>
<dbReference type="OrthoDB" id="5242705at2759"/>
<sequence length="129" mass="14070">MWEVGGATLSAIGLSLLIGLLGYVDGMTYAKWQYSISPNAVISVLSAFTKAVMLVPISSCLGQLKWNQTQQQPLHNFQVLDDASRGPWGSLSVFWKIRSPLAIMGATLTILSVALDLLLSRFFPFHPGM</sequence>
<protein>
    <submittedName>
        <fullName evidence="2">Uncharacterized protein</fullName>
    </submittedName>
</protein>
<dbReference type="RefSeq" id="XP_040684526.1">
    <property type="nucleotide sequence ID" value="XM_040838900.1"/>
</dbReference>
<organism evidence="2 3">
    <name type="scientific">Aspergillus wentii DTO 134E9</name>
    <dbReference type="NCBI Taxonomy" id="1073089"/>
    <lineage>
        <taxon>Eukaryota</taxon>
        <taxon>Fungi</taxon>
        <taxon>Dikarya</taxon>
        <taxon>Ascomycota</taxon>
        <taxon>Pezizomycotina</taxon>
        <taxon>Eurotiomycetes</taxon>
        <taxon>Eurotiomycetidae</taxon>
        <taxon>Eurotiales</taxon>
        <taxon>Aspergillaceae</taxon>
        <taxon>Aspergillus</taxon>
        <taxon>Aspergillus subgen. Cremei</taxon>
    </lineage>
</organism>
<feature type="transmembrane region" description="Helical" evidence="1">
    <location>
        <begin position="101"/>
        <end position="119"/>
    </location>
</feature>
<dbReference type="STRING" id="1073089.A0A1L9R7F2"/>
<evidence type="ECO:0000313" key="2">
    <source>
        <dbReference type="EMBL" id="OJJ30849.1"/>
    </source>
</evidence>
<dbReference type="AlphaFoldDB" id="A0A1L9R7F2"/>
<dbReference type="PANTHER" id="PTHR35394:SF5">
    <property type="entry name" value="DUF3176 DOMAIN-CONTAINING PROTEIN"/>
    <property type="match status" value="1"/>
</dbReference>
<dbReference type="InterPro" id="IPR021514">
    <property type="entry name" value="DUF3176"/>
</dbReference>
<name>A0A1L9R7F2_ASPWE</name>
<keyword evidence="1" id="KW-0472">Membrane</keyword>
<keyword evidence="1" id="KW-1133">Transmembrane helix</keyword>
<reference evidence="3" key="1">
    <citation type="journal article" date="2017" name="Genome Biol.">
        <title>Comparative genomics reveals high biological diversity and specific adaptations in the industrially and medically important fungal genus Aspergillus.</title>
        <authorList>
            <person name="de Vries R.P."/>
            <person name="Riley R."/>
            <person name="Wiebenga A."/>
            <person name="Aguilar-Osorio G."/>
            <person name="Amillis S."/>
            <person name="Uchima C.A."/>
            <person name="Anderluh G."/>
            <person name="Asadollahi M."/>
            <person name="Askin M."/>
            <person name="Barry K."/>
            <person name="Battaglia E."/>
            <person name="Bayram O."/>
            <person name="Benocci T."/>
            <person name="Braus-Stromeyer S.A."/>
            <person name="Caldana C."/>
            <person name="Canovas D."/>
            <person name="Cerqueira G.C."/>
            <person name="Chen F."/>
            <person name="Chen W."/>
            <person name="Choi C."/>
            <person name="Clum A."/>
            <person name="Dos Santos R.A."/>
            <person name="Damasio A.R."/>
            <person name="Diallinas G."/>
            <person name="Emri T."/>
            <person name="Fekete E."/>
            <person name="Flipphi M."/>
            <person name="Freyberg S."/>
            <person name="Gallo A."/>
            <person name="Gournas C."/>
            <person name="Habgood R."/>
            <person name="Hainaut M."/>
            <person name="Harispe M.L."/>
            <person name="Henrissat B."/>
            <person name="Hilden K.S."/>
            <person name="Hope R."/>
            <person name="Hossain A."/>
            <person name="Karabika E."/>
            <person name="Karaffa L."/>
            <person name="Karanyi Z."/>
            <person name="Krasevec N."/>
            <person name="Kuo A."/>
            <person name="Kusch H."/>
            <person name="LaButti K."/>
            <person name="Lagendijk E.L."/>
            <person name="Lapidus A."/>
            <person name="Levasseur A."/>
            <person name="Lindquist E."/>
            <person name="Lipzen A."/>
            <person name="Logrieco A.F."/>
            <person name="MacCabe A."/>
            <person name="Maekelae M.R."/>
            <person name="Malavazi I."/>
            <person name="Melin P."/>
            <person name="Meyer V."/>
            <person name="Mielnichuk N."/>
            <person name="Miskei M."/>
            <person name="Molnar A.P."/>
            <person name="Mule G."/>
            <person name="Ngan C.Y."/>
            <person name="Orejas M."/>
            <person name="Orosz E."/>
            <person name="Ouedraogo J.P."/>
            <person name="Overkamp K.M."/>
            <person name="Park H.-S."/>
            <person name="Perrone G."/>
            <person name="Piumi F."/>
            <person name="Punt P.J."/>
            <person name="Ram A.F."/>
            <person name="Ramon A."/>
            <person name="Rauscher S."/>
            <person name="Record E."/>
            <person name="Riano-Pachon D.M."/>
            <person name="Robert V."/>
            <person name="Roehrig J."/>
            <person name="Ruller R."/>
            <person name="Salamov A."/>
            <person name="Salih N.S."/>
            <person name="Samson R.A."/>
            <person name="Sandor E."/>
            <person name="Sanguinetti M."/>
            <person name="Schuetze T."/>
            <person name="Sepcic K."/>
            <person name="Shelest E."/>
            <person name="Sherlock G."/>
            <person name="Sophianopoulou V."/>
            <person name="Squina F.M."/>
            <person name="Sun H."/>
            <person name="Susca A."/>
            <person name="Todd R.B."/>
            <person name="Tsang A."/>
            <person name="Unkles S.E."/>
            <person name="van de Wiele N."/>
            <person name="van Rossen-Uffink D."/>
            <person name="Oliveira J.V."/>
            <person name="Vesth T.C."/>
            <person name="Visser J."/>
            <person name="Yu J.-H."/>
            <person name="Zhou M."/>
            <person name="Andersen M.R."/>
            <person name="Archer D.B."/>
            <person name="Baker S.E."/>
            <person name="Benoit I."/>
            <person name="Brakhage A.A."/>
            <person name="Braus G.H."/>
            <person name="Fischer R."/>
            <person name="Frisvad J.C."/>
            <person name="Goldman G.H."/>
            <person name="Houbraken J."/>
            <person name="Oakley B."/>
            <person name="Pocsi I."/>
            <person name="Scazzocchio C."/>
            <person name="Seiboth B."/>
            <person name="vanKuyk P.A."/>
            <person name="Wortman J."/>
            <person name="Dyer P.S."/>
            <person name="Grigoriev I.V."/>
        </authorList>
    </citation>
    <scope>NUCLEOTIDE SEQUENCE [LARGE SCALE GENOMIC DNA]</scope>
    <source>
        <strain evidence="3">DTO 134E9</strain>
    </source>
</reference>
<proteinExistence type="predicted"/>
<feature type="transmembrane region" description="Helical" evidence="1">
    <location>
        <begin position="6"/>
        <end position="24"/>
    </location>
</feature>
<keyword evidence="3" id="KW-1185">Reference proteome</keyword>
<dbReference type="EMBL" id="KV878216">
    <property type="protein sequence ID" value="OJJ30849.1"/>
    <property type="molecule type" value="Genomic_DNA"/>
</dbReference>
<dbReference type="Pfam" id="PF11374">
    <property type="entry name" value="DUF3176"/>
    <property type="match status" value="1"/>
</dbReference>
<evidence type="ECO:0000313" key="3">
    <source>
        <dbReference type="Proteomes" id="UP000184383"/>
    </source>
</evidence>
<keyword evidence="1" id="KW-0812">Transmembrane</keyword>
<feature type="transmembrane region" description="Helical" evidence="1">
    <location>
        <begin position="36"/>
        <end position="57"/>
    </location>
</feature>
<dbReference type="VEuPathDB" id="FungiDB:ASPWEDRAFT_672917"/>
<evidence type="ECO:0000256" key="1">
    <source>
        <dbReference type="SAM" id="Phobius"/>
    </source>
</evidence>
<dbReference type="Proteomes" id="UP000184383">
    <property type="component" value="Unassembled WGS sequence"/>
</dbReference>
<dbReference type="PANTHER" id="PTHR35394">
    <property type="entry name" value="DUF3176 DOMAIN-CONTAINING PROTEIN"/>
    <property type="match status" value="1"/>
</dbReference>
<accession>A0A1L9R7F2</accession>
<gene>
    <name evidence="2" type="ORF">ASPWEDRAFT_672917</name>
</gene>